<feature type="compositionally biased region" description="Basic and acidic residues" evidence="1">
    <location>
        <begin position="820"/>
        <end position="843"/>
    </location>
</feature>
<feature type="compositionally biased region" description="Polar residues" evidence="1">
    <location>
        <begin position="341"/>
        <end position="359"/>
    </location>
</feature>
<reference evidence="3 4" key="1">
    <citation type="submission" date="2017-12" db="EMBL/GenBank/DDBJ databases">
        <title>Sequencing, de novo assembly and annotation of complete genome of a new Thraustochytrid species, strain FCC1311.</title>
        <authorList>
            <person name="Sedici K."/>
            <person name="Godart F."/>
            <person name="Aiese Cigliano R."/>
            <person name="Sanseverino W."/>
            <person name="Barakat M."/>
            <person name="Ortet P."/>
            <person name="Marechal E."/>
            <person name="Cagnac O."/>
            <person name="Amato A."/>
        </authorList>
    </citation>
    <scope>NUCLEOTIDE SEQUENCE [LARGE SCALE GENOMIC DNA]</scope>
</reference>
<dbReference type="EMBL" id="BEYU01000091">
    <property type="protein sequence ID" value="GBG31104.1"/>
    <property type="molecule type" value="Genomic_DNA"/>
</dbReference>
<comment type="caution">
    <text evidence="3">The sequence shown here is derived from an EMBL/GenBank/DDBJ whole genome shotgun (WGS) entry which is preliminary data.</text>
</comment>
<protein>
    <recommendedName>
        <fullName evidence="2">BRCT domain-containing protein</fullName>
    </recommendedName>
</protein>
<feature type="compositionally biased region" description="Acidic residues" evidence="1">
    <location>
        <begin position="888"/>
        <end position="905"/>
    </location>
</feature>
<feature type="compositionally biased region" description="Acidic residues" evidence="1">
    <location>
        <begin position="292"/>
        <end position="303"/>
    </location>
</feature>
<name>A0A2R5GT94_9STRA</name>
<feature type="compositionally biased region" description="Basic and acidic residues" evidence="1">
    <location>
        <begin position="654"/>
        <end position="664"/>
    </location>
</feature>
<feature type="compositionally biased region" description="Polar residues" evidence="1">
    <location>
        <begin position="403"/>
        <end position="420"/>
    </location>
</feature>
<dbReference type="SUPFAM" id="SSF52113">
    <property type="entry name" value="BRCT domain"/>
    <property type="match status" value="1"/>
</dbReference>
<feature type="compositionally biased region" description="Polar residues" evidence="1">
    <location>
        <begin position="522"/>
        <end position="538"/>
    </location>
</feature>
<evidence type="ECO:0000256" key="1">
    <source>
        <dbReference type="SAM" id="MobiDB-lite"/>
    </source>
</evidence>
<evidence type="ECO:0000259" key="2">
    <source>
        <dbReference type="PROSITE" id="PS50172"/>
    </source>
</evidence>
<gene>
    <name evidence="3" type="ORF">FCC1311_073252</name>
</gene>
<organism evidence="3 4">
    <name type="scientific">Hondaea fermentalgiana</name>
    <dbReference type="NCBI Taxonomy" id="2315210"/>
    <lineage>
        <taxon>Eukaryota</taxon>
        <taxon>Sar</taxon>
        <taxon>Stramenopiles</taxon>
        <taxon>Bigyra</taxon>
        <taxon>Labyrinthulomycetes</taxon>
        <taxon>Thraustochytrida</taxon>
        <taxon>Thraustochytriidae</taxon>
        <taxon>Hondaea</taxon>
    </lineage>
</organism>
<dbReference type="InParanoid" id="A0A2R5GT94"/>
<keyword evidence="4" id="KW-1185">Reference proteome</keyword>
<feature type="compositionally biased region" description="Basic and acidic residues" evidence="1">
    <location>
        <begin position="577"/>
        <end position="613"/>
    </location>
</feature>
<feature type="compositionally biased region" description="Basic and acidic residues" evidence="1">
    <location>
        <begin position="553"/>
        <end position="567"/>
    </location>
</feature>
<feature type="compositionally biased region" description="Acidic residues" evidence="1">
    <location>
        <begin position="689"/>
        <end position="708"/>
    </location>
</feature>
<feature type="compositionally biased region" description="Basic and acidic residues" evidence="1">
    <location>
        <begin position="425"/>
        <end position="476"/>
    </location>
</feature>
<feature type="compositionally biased region" description="Basic and acidic residues" evidence="1">
    <location>
        <begin position="304"/>
        <end position="326"/>
    </location>
</feature>
<feature type="region of interest" description="Disordered" evidence="1">
    <location>
        <begin position="138"/>
        <end position="716"/>
    </location>
</feature>
<dbReference type="AlphaFoldDB" id="A0A2R5GT94"/>
<sequence length="1230" mass="132265">MDPSEASGMAVFTEKRADGTQRSQEAVLLGSYTQMAASTSDEEPAVVVSLFNEVDAKELRLGVYVIQGGSFLLNVENSASPARFADGKPIPLSKNAMLQAGDSFSIGDKLVCNLLAKSEIRTDVKIANLPKAKINASASSDFPPTQICDESHDGSNASVAGSTPAARNPSRSVQFQSPELPATQVLEDESTGVPATPVMTPTTPATRVPPTERQRPAITPTPPPFHASETTTPAAVPATERVVAGTETVRAGTKLKTRESLLSTGPPSTAGDDPGDGWSEGSENLMGVAMNDSDEESANDDEEKNAHHEKEDQPSEDKDEAEKVPDTPEDIPDTIVPDDVSTASESEQQPATSETTTAQPAGDADKLGSDVAKSESTQPAPETDKDAADRADGDDDARAMDLSKTNGDNTLVKSTDTSESVKGVSESDKSTRVDAFEGKNDVEGNINDKQDASTEKAKDEGPASDNMDKEESKDSADSSSKLTADTVEKPDEQQQAESKANLVVGSERAESPANAVEYDAANSATDVKQAETENSVESAENDGPGESTISEEAVNRTTEDKQAKVNVEDNASNAPSDSKESGETKDNTKSTDKSKDVVATKTNDQMDEKRVSEVDDVESGPDDDSDEEDAVALAATQDCDVASVSDDNDEDVQDDKLPNKKDSYEEKDDDEDIESGAQSPDLARVQVGESDEDEDIGGGGGGEEEEDWGPSTQDVSDMDAAGIQSILEKTAIADSEGYFSAKGKATLEERRQRVRQYFWTESQVQRLMDIDDLQEIKDTMTREYGVPSKIISRKRVRAKLLEAFITYLGKHYAESRQHLEGFDSNDGAKGRAKDVKGKGRVEVSSDAVATPRKTRNTDKRTGKAPDTTPRRSTRKAAKAGTEKASEKSDDEDQEEEEEEEEEEEVNTPRATRSARKSAPRTVERKTAAKRAKTSSSDSVRRSTRRKTESSDGESPAHEEKATRKTTKARKTEKIAPAKTRRQAGGVKRAAEAARDEIGDDMSRPAKRAAQGSAARSAAPILPGDVRVQITGIDMDDKAERKRALKCIGAMGGSFAENDPAVSLTHLVAGTGEADAKFPTSRKLLECLALCGRASPRIVNYGWLQDSATNRFPAKNTEEYAPRGFNKKLAQTVDLEQTLARRDARSEPLLAGKMMFLTADAARDFKEMMPMFKNIGLRTTTTSAAKADFALVGGKEDPRKAKRSGPLSGVKMPIRDFSYFTRGLVAYEFDS</sequence>
<feature type="domain" description="BRCT" evidence="2">
    <location>
        <begin position="1024"/>
        <end position="1106"/>
    </location>
</feature>
<feature type="compositionally biased region" description="Basic and acidic residues" evidence="1">
    <location>
        <begin position="382"/>
        <end position="401"/>
    </location>
</feature>
<evidence type="ECO:0000313" key="4">
    <source>
        <dbReference type="Proteomes" id="UP000241890"/>
    </source>
</evidence>
<feature type="region of interest" description="Disordered" evidence="1">
    <location>
        <begin position="820"/>
        <end position="1015"/>
    </location>
</feature>
<accession>A0A2R5GT94</accession>
<dbReference type="Gene3D" id="3.40.50.10190">
    <property type="entry name" value="BRCT domain"/>
    <property type="match status" value="1"/>
</dbReference>
<feature type="compositionally biased region" description="Basic and acidic residues" evidence="1">
    <location>
        <begin position="945"/>
        <end position="962"/>
    </location>
</feature>
<feature type="compositionally biased region" description="Low complexity" evidence="1">
    <location>
        <begin position="229"/>
        <end position="244"/>
    </location>
</feature>
<feature type="compositionally biased region" description="Low complexity" evidence="1">
    <location>
        <begin position="193"/>
        <end position="209"/>
    </location>
</feature>
<dbReference type="CDD" id="cd00027">
    <property type="entry name" value="BRCT"/>
    <property type="match status" value="1"/>
</dbReference>
<proteinExistence type="predicted"/>
<feature type="region of interest" description="Disordered" evidence="1">
    <location>
        <begin position="1"/>
        <end position="21"/>
    </location>
</feature>
<dbReference type="PROSITE" id="PS50172">
    <property type="entry name" value="BRCT"/>
    <property type="match status" value="1"/>
</dbReference>
<feature type="compositionally biased region" description="Acidic residues" evidence="1">
    <location>
        <begin position="665"/>
        <end position="674"/>
    </location>
</feature>
<feature type="compositionally biased region" description="Acidic residues" evidence="1">
    <location>
        <begin position="614"/>
        <end position="630"/>
    </location>
</feature>
<feature type="compositionally biased region" description="Basic and acidic residues" evidence="1">
    <location>
        <begin position="988"/>
        <end position="1003"/>
    </location>
</feature>
<dbReference type="InterPro" id="IPR001357">
    <property type="entry name" value="BRCT_dom"/>
</dbReference>
<evidence type="ECO:0000313" key="3">
    <source>
        <dbReference type="EMBL" id="GBG31104.1"/>
    </source>
</evidence>
<dbReference type="Proteomes" id="UP000241890">
    <property type="component" value="Unassembled WGS sequence"/>
</dbReference>
<dbReference type="InterPro" id="IPR036420">
    <property type="entry name" value="BRCT_dom_sf"/>
</dbReference>